<evidence type="ECO:0000256" key="4">
    <source>
        <dbReference type="ARBA" id="ARBA00022692"/>
    </source>
</evidence>
<evidence type="ECO:0000256" key="7">
    <source>
        <dbReference type="ARBA" id="ARBA00024033"/>
    </source>
</evidence>
<dbReference type="AlphaFoldDB" id="A0A097IGL0"/>
<comment type="subcellular location">
    <subcellularLocation>
        <location evidence="1">Cell membrane</location>
        <topology evidence="1">Multi-pass membrane protein</topology>
    </subcellularLocation>
</comment>
<feature type="transmembrane region" description="Helical" evidence="8">
    <location>
        <begin position="236"/>
        <end position="255"/>
    </location>
</feature>
<keyword evidence="6 8" id="KW-0472">Membrane</keyword>
<dbReference type="GO" id="GO:0016758">
    <property type="term" value="F:hexosyltransferase activity"/>
    <property type="evidence" value="ECO:0007669"/>
    <property type="project" value="InterPro"/>
</dbReference>
<name>A0A097IGL0_9CORY</name>
<proteinExistence type="inferred from homology"/>
<organism evidence="9 10">
    <name type="scientific">Corynebacterium doosanense CAU 212 = DSM 45436</name>
    <dbReference type="NCBI Taxonomy" id="558173"/>
    <lineage>
        <taxon>Bacteria</taxon>
        <taxon>Bacillati</taxon>
        <taxon>Actinomycetota</taxon>
        <taxon>Actinomycetes</taxon>
        <taxon>Mycobacteriales</taxon>
        <taxon>Corynebacteriaceae</taxon>
        <taxon>Corynebacterium</taxon>
    </lineage>
</organism>
<gene>
    <name evidence="9" type="ORF">CDOO_08300</name>
</gene>
<evidence type="ECO:0000256" key="2">
    <source>
        <dbReference type="ARBA" id="ARBA00022475"/>
    </source>
</evidence>
<evidence type="ECO:0000313" key="10">
    <source>
        <dbReference type="Proteomes" id="UP000029914"/>
    </source>
</evidence>
<evidence type="ECO:0000256" key="3">
    <source>
        <dbReference type="ARBA" id="ARBA00022679"/>
    </source>
</evidence>
<evidence type="ECO:0000313" key="9">
    <source>
        <dbReference type="EMBL" id="AIT61254.1"/>
    </source>
</evidence>
<feature type="transmembrane region" description="Helical" evidence="8">
    <location>
        <begin position="311"/>
        <end position="328"/>
    </location>
</feature>
<keyword evidence="3 9" id="KW-0808">Transferase</keyword>
<feature type="transmembrane region" description="Helical" evidence="8">
    <location>
        <begin position="146"/>
        <end position="171"/>
    </location>
</feature>
<dbReference type="InterPro" id="IPR018584">
    <property type="entry name" value="GT87"/>
</dbReference>
<sequence length="382" mass="41522">MVLVLHGILVLAANGSVTDDFSTVHAAIRRFLTGTPVYNEAYHHVDPHYLYNPGATLLLTPLGLIPDASLARGLFVLANAAAIVAALALLTRLFGHRLSSAVFPVSVAVAFMTESVRNTLVFSNINGILLLVFVGFLWLWLHDRRWLAGLALGLAIVVKPMFTPLILLPLVRLDWRTVLGAVAVPVVTNAIAWPLVPGAGDYLSVVAPYLSQTRDYANSSLAGFAVYFDMPGALHAAAWLVLAALVGVGVLALLPWRITDPLFWLTTSSGLLLTGVFLLSSLGQQYYSMMLYPMIFTLLLRTSVFHHAPAWLAAFLFLAPVSWLSDVWPNLGRWLSTFTATAGWAMLIAVTATATVVWLRREGISREPVALNRKTASERSTP</sequence>
<evidence type="ECO:0000256" key="1">
    <source>
        <dbReference type="ARBA" id="ARBA00004651"/>
    </source>
</evidence>
<dbReference type="HOGENOM" id="CLU_055106_0_0_11"/>
<dbReference type="STRING" id="558173.CDOO_08300"/>
<protein>
    <submittedName>
        <fullName evidence="9">Arabinofuranosyl transferase</fullName>
    </submittedName>
</protein>
<dbReference type="EMBL" id="CP006764">
    <property type="protein sequence ID" value="AIT61254.1"/>
    <property type="molecule type" value="Genomic_DNA"/>
</dbReference>
<dbReference type="Proteomes" id="UP000029914">
    <property type="component" value="Chromosome"/>
</dbReference>
<feature type="transmembrane region" description="Helical" evidence="8">
    <location>
        <begin position="178"/>
        <end position="196"/>
    </location>
</feature>
<keyword evidence="5 8" id="KW-1133">Transmembrane helix</keyword>
<feature type="transmembrane region" description="Helical" evidence="8">
    <location>
        <begin position="120"/>
        <end position="140"/>
    </location>
</feature>
<evidence type="ECO:0000256" key="8">
    <source>
        <dbReference type="SAM" id="Phobius"/>
    </source>
</evidence>
<dbReference type="GO" id="GO:0005886">
    <property type="term" value="C:plasma membrane"/>
    <property type="evidence" value="ECO:0007669"/>
    <property type="project" value="UniProtKB-SubCell"/>
</dbReference>
<dbReference type="Pfam" id="PF09594">
    <property type="entry name" value="GT87"/>
    <property type="match status" value="1"/>
</dbReference>
<reference evidence="9 10" key="1">
    <citation type="submission" date="2013-09" db="EMBL/GenBank/DDBJ databases">
        <title>Complete genome sequence of Corynebacterium doosanense CAU 212(T) (=DSM 45436(T)), isolated from activated sludge.</title>
        <authorList>
            <person name="Schaffert L."/>
            <person name="Albersmeier A."/>
            <person name="Kalinowski J."/>
            <person name="Ruckert C."/>
        </authorList>
    </citation>
    <scope>NUCLEOTIDE SEQUENCE [LARGE SCALE GENOMIC DNA]</scope>
    <source>
        <strain evidence="9 10">CAU 212</strain>
    </source>
</reference>
<feature type="transmembrane region" description="Helical" evidence="8">
    <location>
        <begin position="262"/>
        <end position="280"/>
    </location>
</feature>
<keyword evidence="10" id="KW-1185">Reference proteome</keyword>
<comment type="similarity">
    <text evidence="7">Belongs to the glycosyltransferase 87 family.</text>
</comment>
<feature type="transmembrane region" description="Helical" evidence="8">
    <location>
        <begin position="334"/>
        <end position="359"/>
    </location>
</feature>
<keyword evidence="2" id="KW-1003">Cell membrane</keyword>
<keyword evidence="4 8" id="KW-0812">Transmembrane</keyword>
<accession>A0A097IGL0</accession>
<evidence type="ECO:0000256" key="5">
    <source>
        <dbReference type="ARBA" id="ARBA00022989"/>
    </source>
</evidence>
<feature type="transmembrane region" description="Helical" evidence="8">
    <location>
        <begin position="70"/>
        <end position="90"/>
    </location>
</feature>
<evidence type="ECO:0000256" key="6">
    <source>
        <dbReference type="ARBA" id="ARBA00023136"/>
    </source>
</evidence>
<dbReference type="eggNOG" id="ENOG5033U55">
    <property type="taxonomic scope" value="Bacteria"/>
</dbReference>
<dbReference type="KEGG" id="cdo:CDOO_08300"/>